<dbReference type="SUPFAM" id="SSF51161">
    <property type="entry name" value="Trimeric LpxA-like enzymes"/>
    <property type="match status" value="1"/>
</dbReference>
<dbReference type="PANTHER" id="PTHR13061:SF29">
    <property type="entry name" value="GAMMA CARBONIC ANHYDRASE-LIKE 1, MITOCHONDRIAL-RELATED"/>
    <property type="match status" value="1"/>
</dbReference>
<dbReference type="Proteomes" id="UP000031368">
    <property type="component" value="Chromosome"/>
</dbReference>
<dbReference type="PANTHER" id="PTHR13061">
    <property type="entry name" value="DYNACTIN SUBUNIT P25"/>
    <property type="match status" value="1"/>
</dbReference>
<dbReference type="InterPro" id="IPR050484">
    <property type="entry name" value="Transf_Hexapept/Carb_Anhydrase"/>
</dbReference>
<evidence type="ECO:0000313" key="1">
    <source>
        <dbReference type="EMBL" id="AJD41564.1"/>
    </source>
</evidence>
<sequence>MPVYALGGLSPKLPPSGLYWIAPDAHVIGQTELGEGVGIWFGAVLRGDNEPVTVGNNTNIQEGAMLHTDPGFPVTIGEGCTIGHHAIVHGCTIGNNSLIGMGATVLNGAKIGNNCLVGANALVTEGKEFPDASLIVGSPARAIRTLDEKAIDGIRRSAEKYVANWQRFARDLKRID</sequence>
<evidence type="ECO:0000313" key="2">
    <source>
        <dbReference type="Proteomes" id="UP000031368"/>
    </source>
</evidence>
<keyword evidence="2" id="KW-1185">Reference proteome</keyword>
<protein>
    <submittedName>
        <fullName evidence="1">O-acetyltransferase trimeric LpxA-like protein</fullName>
    </submittedName>
</protein>
<dbReference type="CDD" id="cd04645">
    <property type="entry name" value="LbH_gamma_CA_like"/>
    <property type="match status" value="1"/>
</dbReference>
<keyword evidence="1" id="KW-0808">Transferase</keyword>
<organism evidence="1 2">
    <name type="scientific">Rhizobium gallicum bv. gallicum R602sp</name>
    <dbReference type="NCBI Taxonomy" id="1041138"/>
    <lineage>
        <taxon>Bacteria</taxon>
        <taxon>Pseudomonadati</taxon>
        <taxon>Pseudomonadota</taxon>
        <taxon>Alphaproteobacteria</taxon>
        <taxon>Hyphomicrobiales</taxon>
        <taxon>Rhizobiaceae</taxon>
        <taxon>Rhizobium/Agrobacterium group</taxon>
        <taxon>Rhizobium</taxon>
    </lineage>
</organism>
<accession>A0A0B4X0W6</accession>
<dbReference type="InterPro" id="IPR011004">
    <property type="entry name" value="Trimer_LpxA-like_sf"/>
</dbReference>
<name>A0A0B4X0W6_9HYPH</name>
<dbReference type="EMBL" id="CP006877">
    <property type="protein sequence ID" value="AJD41564.1"/>
    <property type="molecule type" value="Genomic_DNA"/>
</dbReference>
<dbReference type="Gene3D" id="2.160.10.10">
    <property type="entry name" value="Hexapeptide repeat proteins"/>
    <property type="match status" value="1"/>
</dbReference>
<dbReference type="GO" id="GO:0016740">
    <property type="term" value="F:transferase activity"/>
    <property type="evidence" value="ECO:0007669"/>
    <property type="project" value="UniProtKB-KW"/>
</dbReference>
<proteinExistence type="predicted"/>
<dbReference type="AlphaFoldDB" id="A0A0B4X0W6"/>
<dbReference type="RefSeq" id="WP_039845129.1">
    <property type="nucleotide sequence ID" value="NZ_CP006877.1"/>
</dbReference>
<dbReference type="Pfam" id="PF00132">
    <property type="entry name" value="Hexapep"/>
    <property type="match status" value="1"/>
</dbReference>
<dbReference type="InterPro" id="IPR047324">
    <property type="entry name" value="LbH_gamma_CA-like"/>
</dbReference>
<gene>
    <name evidence="1" type="ORF">RGR602_CH02237</name>
</gene>
<reference evidence="1 2" key="1">
    <citation type="submission" date="2013-11" db="EMBL/GenBank/DDBJ databases">
        <title>Complete genome sequence of Rhizobium gallicum bv. gallicum R602.</title>
        <authorList>
            <person name="Bustos P."/>
            <person name="Santamaria R.I."/>
            <person name="Lozano L."/>
            <person name="Acosta J.L."/>
            <person name="Ormeno-Orrillo E."/>
            <person name="Rogel M.A."/>
            <person name="Romero D."/>
            <person name="Cevallos M.A."/>
            <person name="Martinez-Romero E."/>
            <person name="Gonzalez V."/>
        </authorList>
    </citation>
    <scope>NUCLEOTIDE SEQUENCE [LARGE SCALE GENOMIC DNA]</scope>
    <source>
        <strain evidence="1 2">R602</strain>
    </source>
</reference>
<dbReference type="HOGENOM" id="CLU_064827_4_1_5"/>
<dbReference type="KEGG" id="rga:RGR602_CH02237"/>
<dbReference type="InterPro" id="IPR001451">
    <property type="entry name" value="Hexapep"/>
</dbReference>